<dbReference type="Proteomes" id="UP000696573">
    <property type="component" value="Unassembled WGS sequence"/>
</dbReference>
<reference evidence="1" key="1">
    <citation type="submission" date="2021-10" db="EMBL/GenBank/DDBJ databases">
        <authorList>
            <person name="Piombo E."/>
        </authorList>
    </citation>
    <scope>NUCLEOTIDE SEQUENCE</scope>
</reference>
<keyword evidence="2" id="KW-1185">Reference proteome</keyword>
<organism evidence="1 2">
    <name type="scientific">Clonostachys rhizophaga</name>
    <dbReference type="NCBI Taxonomy" id="160324"/>
    <lineage>
        <taxon>Eukaryota</taxon>
        <taxon>Fungi</taxon>
        <taxon>Dikarya</taxon>
        <taxon>Ascomycota</taxon>
        <taxon>Pezizomycotina</taxon>
        <taxon>Sordariomycetes</taxon>
        <taxon>Hypocreomycetidae</taxon>
        <taxon>Hypocreales</taxon>
        <taxon>Bionectriaceae</taxon>
        <taxon>Clonostachys</taxon>
    </lineage>
</organism>
<evidence type="ECO:0000313" key="2">
    <source>
        <dbReference type="Proteomes" id="UP000696573"/>
    </source>
</evidence>
<accession>A0A9N9V308</accession>
<dbReference type="AlphaFoldDB" id="A0A9N9V308"/>
<dbReference type="EMBL" id="CABFNQ020000511">
    <property type="protein sequence ID" value="CAH0017640.1"/>
    <property type="molecule type" value="Genomic_DNA"/>
</dbReference>
<sequence length="86" mass="8955">MTSDDLVRFFLRPGLDTWEKTRVDVQDGGGINSDLSPALGASAVSVLNKQMRSTDLALGDANYCAGTRGGAVVGSHVVLELFGVGT</sequence>
<comment type="caution">
    <text evidence="1">The sequence shown here is derived from an EMBL/GenBank/DDBJ whole genome shotgun (WGS) entry which is preliminary data.</text>
</comment>
<protein>
    <submittedName>
        <fullName evidence="1">Uncharacterized protein</fullName>
    </submittedName>
</protein>
<name>A0A9N9V308_9HYPO</name>
<evidence type="ECO:0000313" key="1">
    <source>
        <dbReference type="EMBL" id="CAH0017640.1"/>
    </source>
</evidence>
<proteinExistence type="predicted"/>
<gene>
    <name evidence="1" type="ORF">CRHIZ90672A_00017758</name>
</gene>